<evidence type="ECO:0000256" key="1">
    <source>
        <dbReference type="SAM" id="MobiDB-lite"/>
    </source>
</evidence>
<dbReference type="EMBL" id="VJMJ01000052">
    <property type="protein sequence ID" value="KAF0740408.1"/>
    <property type="molecule type" value="Genomic_DNA"/>
</dbReference>
<dbReference type="AlphaFoldDB" id="A0A6G0XJD9"/>
<feature type="compositionally biased region" description="Basic and acidic residues" evidence="1">
    <location>
        <begin position="153"/>
        <end position="164"/>
    </location>
</feature>
<feature type="compositionally biased region" description="Acidic residues" evidence="1">
    <location>
        <begin position="167"/>
        <end position="188"/>
    </location>
</feature>
<evidence type="ECO:0000313" key="3">
    <source>
        <dbReference type="Proteomes" id="UP000481153"/>
    </source>
</evidence>
<reference evidence="2 3" key="1">
    <citation type="submission" date="2019-07" db="EMBL/GenBank/DDBJ databases">
        <title>Genomics analysis of Aphanomyces spp. identifies a new class of oomycete effector associated with host adaptation.</title>
        <authorList>
            <person name="Gaulin E."/>
        </authorList>
    </citation>
    <scope>NUCLEOTIDE SEQUENCE [LARGE SCALE GENOMIC DNA]</scope>
    <source>
        <strain evidence="2 3">ATCC 201684</strain>
    </source>
</reference>
<proteinExistence type="predicted"/>
<sequence length="207" mass="22863">MAFRGGRGRGRGGGGFGSRGISVADIVGSTMDELGMSHNQLVNLSGDGHALYPPVKLPAPVELSHSDMYLVEKMRVIADRMTYLYPASKPTDDEADIVHVTLPEMALDDPHMCFVPKEINENIRHDATDLTLVANGRSTVLRPRPVDYTLKSLEQREQKSKAAADEIAPDDDGEMDEEDMEEEEDVDYGVDHYASEDDDDGYDEEAF</sequence>
<comment type="caution">
    <text evidence="2">The sequence shown here is derived from an EMBL/GenBank/DDBJ whole genome shotgun (WGS) entry which is preliminary data.</text>
</comment>
<keyword evidence="3" id="KW-1185">Reference proteome</keyword>
<dbReference type="Proteomes" id="UP000481153">
    <property type="component" value="Unassembled WGS sequence"/>
</dbReference>
<evidence type="ECO:0000313" key="2">
    <source>
        <dbReference type="EMBL" id="KAF0740408.1"/>
    </source>
</evidence>
<evidence type="ECO:0008006" key="4">
    <source>
        <dbReference type="Google" id="ProtNLM"/>
    </source>
</evidence>
<dbReference type="VEuPathDB" id="FungiDB:AeMF1_005184"/>
<feature type="compositionally biased region" description="Acidic residues" evidence="1">
    <location>
        <begin position="196"/>
        <end position="207"/>
    </location>
</feature>
<gene>
    <name evidence="2" type="ORF">Ae201684_004144</name>
</gene>
<name>A0A6G0XJD9_9STRA</name>
<feature type="region of interest" description="Disordered" evidence="1">
    <location>
        <begin position="153"/>
        <end position="207"/>
    </location>
</feature>
<accession>A0A6G0XJD9</accession>
<organism evidence="2 3">
    <name type="scientific">Aphanomyces euteiches</name>
    <dbReference type="NCBI Taxonomy" id="100861"/>
    <lineage>
        <taxon>Eukaryota</taxon>
        <taxon>Sar</taxon>
        <taxon>Stramenopiles</taxon>
        <taxon>Oomycota</taxon>
        <taxon>Saprolegniomycetes</taxon>
        <taxon>Saprolegniales</taxon>
        <taxon>Verrucalvaceae</taxon>
        <taxon>Aphanomyces</taxon>
    </lineage>
</organism>
<protein>
    <recommendedName>
        <fullName evidence="4">DNA-directed RNA polymerase III subunit</fullName>
    </recommendedName>
</protein>